<evidence type="ECO:0000313" key="2">
    <source>
        <dbReference type="EnsemblPlants" id="PGSC0003DMT400093055"/>
    </source>
</evidence>
<dbReference type="AlphaFoldDB" id="M1DR57"/>
<feature type="compositionally biased region" description="Polar residues" evidence="1">
    <location>
        <begin position="11"/>
        <end position="23"/>
    </location>
</feature>
<dbReference type="EnsemblPlants" id="PGSC0003DMT400093055">
    <property type="protein sequence ID" value="PGSC0003DMT400093055"/>
    <property type="gene ID" value="PGSC0003DMG400042626"/>
</dbReference>
<dbReference type="Gramene" id="PGSC0003DMT400093055">
    <property type="protein sequence ID" value="PGSC0003DMT400093055"/>
    <property type="gene ID" value="PGSC0003DMG400042626"/>
</dbReference>
<proteinExistence type="predicted"/>
<accession>M1DR57</accession>
<name>M1DR57_SOLTU</name>
<reference evidence="2" key="2">
    <citation type="submission" date="2015-06" db="UniProtKB">
        <authorList>
            <consortium name="EnsemblPlants"/>
        </authorList>
    </citation>
    <scope>IDENTIFICATION</scope>
    <source>
        <strain evidence="2">DM1-3 516 R44</strain>
    </source>
</reference>
<dbReference type="InParanoid" id="M1DR57"/>
<feature type="compositionally biased region" description="Basic residues" evidence="1">
    <location>
        <begin position="24"/>
        <end position="36"/>
    </location>
</feature>
<keyword evidence="3" id="KW-1185">Reference proteome</keyword>
<dbReference type="Proteomes" id="UP000011115">
    <property type="component" value="Unassembled WGS sequence"/>
</dbReference>
<organism evidence="2 3">
    <name type="scientific">Solanum tuberosum</name>
    <name type="common">Potato</name>
    <dbReference type="NCBI Taxonomy" id="4113"/>
    <lineage>
        <taxon>Eukaryota</taxon>
        <taxon>Viridiplantae</taxon>
        <taxon>Streptophyta</taxon>
        <taxon>Embryophyta</taxon>
        <taxon>Tracheophyta</taxon>
        <taxon>Spermatophyta</taxon>
        <taxon>Magnoliopsida</taxon>
        <taxon>eudicotyledons</taxon>
        <taxon>Gunneridae</taxon>
        <taxon>Pentapetalae</taxon>
        <taxon>asterids</taxon>
        <taxon>lamiids</taxon>
        <taxon>Solanales</taxon>
        <taxon>Solanaceae</taxon>
        <taxon>Solanoideae</taxon>
        <taxon>Solaneae</taxon>
        <taxon>Solanum</taxon>
    </lineage>
</organism>
<evidence type="ECO:0000256" key="1">
    <source>
        <dbReference type="SAM" id="MobiDB-lite"/>
    </source>
</evidence>
<sequence length="115" mass="12515">MTLAIEPVGPDSQNGPFSKSNNPRSRKMNTRRANLRRRVEEMVNDEGVPPQGPQGPQVPNDEGAMTNVEITAARESLTQVMTAQAQAVTTQAQSKTAHANREVGPVLILMQAPWL</sequence>
<evidence type="ECO:0000313" key="3">
    <source>
        <dbReference type="Proteomes" id="UP000011115"/>
    </source>
</evidence>
<dbReference type="HOGENOM" id="CLU_2113236_0_0_1"/>
<reference evidence="3" key="1">
    <citation type="journal article" date="2011" name="Nature">
        <title>Genome sequence and analysis of the tuber crop potato.</title>
        <authorList>
            <consortium name="The Potato Genome Sequencing Consortium"/>
        </authorList>
    </citation>
    <scope>NUCLEOTIDE SEQUENCE [LARGE SCALE GENOMIC DNA]</scope>
    <source>
        <strain evidence="3">cv. DM1-3 516 R44</strain>
    </source>
</reference>
<evidence type="ECO:0008006" key="4">
    <source>
        <dbReference type="Google" id="ProtNLM"/>
    </source>
</evidence>
<feature type="region of interest" description="Disordered" evidence="1">
    <location>
        <begin position="1"/>
        <end position="62"/>
    </location>
</feature>
<protein>
    <recommendedName>
        <fullName evidence="4">Integrase core domain containing protein</fullName>
    </recommendedName>
</protein>
<dbReference type="PaxDb" id="4113-PGSC0003DMT400093055"/>